<feature type="non-terminal residue" evidence="1">
    <location>
        <position position="1"/>
    </location>
</feature>
<organism evidence="1 2">
    <name type="scientific">Candidatus Thiodiazotropha taylori</name>
    <dbReference type="NCBI Taxonomy" id="2792791"/>
    <lineage>
        <taxon>Bacteria</taxon>
        <taxon>Pseudomonadati</taxon>
        <taxon>Pseudomonadota</taxon>
        <taxon>Gammaproteobacteria</taxon>
        <taxon>Chromatiales</taxon>
        <taxon>Sedimenticolaceae</taxon>
        <taxon>Candidatus Thiodiazotropha</taxon>
    </lineage>
</organism>
<proteinExistence type="predicted"/>
<protein>
    <submittedName>
        <fullName evidence="1">Uncharacterized protein</fullName>
    </submittedName>
</protein>
<evidence type="ECO:0000313" key="2">
    <source>
        <dbReference type="Proteomes" id="UP000886667"/>
    </source>
</evidence>
<dbReference type="EMBL" id="JAEPCM010000016">
    <property type="protein sequence ID" value="MCG7944772.1"/>
    <property type="molecule type" value="Genomic_DNA"/>
</dbReference>
<accession>A0A9E4K9W8</accession>
<evidence type="ECO:0000313" key="1">
    <source>
        <dbReference type="EMBL" id="MCG7944772.1"/>
    </source>
</evidence>
<comment type="caution">
    <text evidence="1">The sequence shown here is derived from an EMBL/GenBank/DDBJ whole genome shotgun (WGS) entry which is preliminary data.</text>
</comment>
<gene>
    <name evidence="1" type="ORF">JAZ07_00340</name>
</gene>
<name>A0A9E4K9W8_9GAMM</name>
<dbReference type="AlphaFoldDB" id="A0A9E4K9W8"/>
<reference evidence="1" key="1">
    <citation type="journal article" date="2021" name="Proc. Natl. Acad. Sci. U.S.A.">
        <title>Global biogeography of chemosynthetic symbionts reveals both localized and globally distributed symbiont groups. .</title>
        <authorList>
            <person name="Osvatic J.T."/>
            <person name="Wilkins L.G.E."/>
            <person name="Leibrecht L."/>
            <person name="Leray M."/>
            <person name="Zauner S."/>
            <person name="Polzin J."/>
            <person name="Camacho Y."/>
            <person name="Gros O."/>
            <person name="van Gils J.A."/>
            <person name="Eisen J.A."/>
            <person name="Petersen J.M."/>
            <person name="Yuen B."/>
        </authorList>
    </citation>
    <scope>NUCLEOTIDE SEQUENCE</scope>
    <source>
        <strain evidence="1">MAGclacostrist064TRANS</strain>
    </source>
</reference>
<dbReference type="Proteomes" id="UP000886667">
    <property type="component" value="Unassembled WGS sequence"/>
</dbReference>
<sequence>AMVTPKDMMLKMHTGAIDKVKIVQRTPCYVNLNRIERYFPRVGSTFCYFIIDETKEETIVELPTGKISANILESSFQYIEHNKVFDFLYKYGNGDKYPFTEATVGKYLLEDKKGIYTNYETQEKCSISSGKKFREHNPVNTKFITPKMTSGKANELFIDYKGEYIWSSNGFYSCILDPDDNPDVIKKNAMIIMEEFKQAFEGVNFKGFVWNNFFKHVAKKHLKEKKID</sequence>